<dbReference type="InterPro" id="IPR004919">
    <property type="entry name" value="GmrSD_N"/>
</dbReference>
<keyword evidence="4" id="KW-1185">Reference proteome</keyword>
<feature type="domain" description="GmrSD restriction endonucleases C-terminal" evidence="2">
    <location>
        <begin position="436"/>
        <end position="555"/>
    </location>
</feature>
<dbReference type="RefSeq" id="WP_125976107.1">
    <property type="nucleotide sequence ID" value="NZ_CP034433.1"/>
</dbReference>
<dbReference type="EMBL" id="CP034433">
    <property type="protein sequence ID" value="AZN37983.1"/>
    <property type="molecule type" value="Genomic_DNA"/>
</dbReference>
<reference evidence="3 4" key="1">
    <citation type="submission" date="2018-12" db="EMBL/GenBank/DDBJ databases">
        <title>Complete genome sequence of Iodobacter sp. H11R3.</title>
        <authorList>
            <person name="Bae J.-W."/>
        </authorList>
    </citation>
    <scope>NUCLEOTIDE SEQUENCE [LARGE SCALE GENOMIC DNA]</scope>
    <source>
        <strain evidence="3 4">H11R3</strain>
    </source>
</reference>
<dbReference type="InterPro" id="IPR011089">
    <property type="entry name" value="GmrSD_C"/>
</dbReference>
<evidence type="ECO:0000259" key="2">
    <source>
        <dbReference type="Pfam" id="PF07510"/>
    </source>
</evidence>
<accession>A0A3S8ZWX3</accession>
<dbReference type="PANTHER" id="PTHR35149">
    <property type="entry name" value="SLL5132 PROTEIN"/>
    <property type="match status" value="1"/>
</dbReference>
<dbReference type="KEGG" id="iod:EJO50_16810"/>
<evidence type="ECO:0000313" key="4">
    <source>
        <dbReference type="Proteomes" id="UP000282438"/>
    </source>
</evidence>
<dbReference type="AlphaFoldDB" id="A0A3S8ZWX3"/>
<proteinExistence type="predicted"/>
<name>A0A3S8ZWX3_9NEIS</name>
<organism evidence="3 4">
    <name type="scientific">Iodobacter ciconiae</name>
    <dbReference type="NCBI Taxonomy" id="2496266"/>
    <lineage>
        <taxon>Bacteria</taxon>
        <taxon>Pseudomonadati</taxon>
        <taxon>Pseudomonadota</taxon>
        <taxon>Betaproteobacteria</taxon>
        <taxon>Neisseriales</taxon>
        <taxon>Chitinibacteraceae</taxon>
        <taxon>Iodobacter</taxon>
    </lineage>
</organism>
<dbReference type="Pfam" id="PF03235">
    <property type="entry name" value="GmrSD_N"/>
    <property type="match status" value="1"/>
</dbReference>
<protein>
    <submittedName>
        <fullName evidence="3">DUF262 domain-containing protein</fullName>
    </submittedName>
</protein>
<evidence type="ECO:0000313" key="3">
    <source>
        <dbReference type="EMBL" id="AZN37983.1"/>
    </source>
</evidence>
<dbReference type="Proteomes" id="UP000282438">
    <property type="component" value="Chromosome"/>
</dbReference>
<sequence length="563" mass="64831">MKIEANDKDIQEVFSIGYFRIPKFQRPYSWTLDEVSEFWNDIVSERKGDYFIGSMVVYKQDKRFFGIVDGQQRLTTITLLLAALRNTFVEIKEEALAHGMQNFIAKANIDNEKKYIVNAESSYPYLQSYIQEFDGSKYNCQIGVEEQNLKKAFEFLCEKVRDYSCVSGSQSDLFSNSCDVLKKIRDNVLSLKLVFIQLDNEDDAYLIFETLNARGKDLTTPDLVKNMLLRKVPASGDSVFDSAKSCWKLISDRIDDLNGDDDYFTEFLLHFWISKYGYTTDKKLFSEIKKHLLNNNANDFLLELDRYSQFYVDSVNPKGREWSKEELPIRNSLVALVSTFRVKQQNSMILSLLAAYDLNKIDRSVFSYIIGKIEKFHFFYNSITQQRSSGSIATMYSKHAIDLVSAKTQSEAKVVIDSLAIHLSNRMPNLNEAQVAFEKIVYTSKKKRYKNLVRYCLSKYMGKEYSGLLIDFDGLTIEHIAAQSLSKTGISDDVIGSIGNLMLISENINKCKLGDKCFLDKKNILLDEKYPLDDIVLAADFWDESLIKSRKNLIVNTLYNLPF</sequence>
<dbReference type="PANTHER" id="PTHR35149:SF1">
    <property type="entry name" value="DUF5655 DOMAIN-CONTAINING PROTEIN"/>
    <property type="match status" value="1"/>
</dbReference>
<feature type="domain" description="GmrSD restriction endonucleases N-terminal" evidence="1">
    <location>
        <begin position="16"/>
        <end position="228"/>
    </location>
</feature>
<dbReference type="Pfam" id="PF07510">
    <property type="entry name" value="GmrSD_C"/>
    <property type="match status" value="1"/>
</dbReference>
<gene>
    <name evidence="3" type="ORF">EJO50_16810</name>
</gene>
<evidence type="ECO:0000259" key="1">
    <source>
        <dbReference type="Pfam" id="PF03235"/>
    </source>
</evidence>
<dbReference type="OrthoDB" id="3654724at2"/>